<dbReference type="GO" id="GO:0008270">
    <property type="term" value="F:zinc ion binding"/>
    <property type="evidence" value="ECO:0007669"/>
    <property type="project" value="UniProtKB-KW"/>
</dbReference>
<sequence length="467" mass="52485">MVIVLTAFNRMMANYSYSPVSRGGGRSASTGEEAPDDEEASDGDCEQEQTDEERMRKEIAKQKGLIDALPGHTSLLDRAAPHQRKLGQLEFKYQLLLEKKRLALVLLKFQDLYGALYSERCLMCLDDIHVHAAEDLVKYFFCCGGFICSDCSADLRQPRCPLCREDLPTKDRGKRFLVKLAKRGVPWAQTTVGYSICFGIGGFEKDPERGVEWLNKAAAQNYPRALFVLYKLHRERLVPVLGKCQEEANKLLLKSANLGFGLANIELAKCHSLVSDGFRKNSAEAYFRASVAFALNEKDQQAAQTLGAFHNYESIPEPSPYLACHYLNIAANGDEDGIACHLYSDELLKLIERLHDGYIEIPGFDVIPAVLFWKRKSRDIGYSAGNEHLKQCEFAAKSYCGNCKKEAQGDEKFKQCSKCKAQWYCSKECQVEAWKAVHKKDCKSAGILNFEDYLDAECGMSIDRPVP</sequence>
<dbReference type="PROSITE" id="PS50089">
    <property type="entry name" value="ZF_RING_2"/>
    <property type="match status" value="1"/>
</dbReference>
<dbReference type="Pfam" id="PF01753">
    <property type="entry name" value="zf-MYND"/>
    <property type="match status" value="1"/>
</dbReference>
<feature type="region of interest" description="Disordered" evidence="5">
    <location>
        <begin position="19"/>
        <end position="53"/>
    </location>
</feature>
<dbReference type="Gene3D" id="6.10.140.2220">
    <property type="match status" value="1"/>
</dbReference>
<dbReference type="eggNOG" id="ENOG502QR5D">
    <property type="taxonomic scope" value="Eukaryota"/>
</dbReference>
<evidence type="ECO:0000256" key="5">
    <source>
        <dbReference type="SAM" id="MobiDB-lite"/>
    </source>
</evidence>
<evidence type="ECO:0000256" key="2">
    <source>
        <dbReference type="ARBA" id="ARBA00022771"/>
    </source>
</evidence>
<name>K0S8K3_THAOC</name>
<dbReference type="AlphaFoldDB" id="K0S8K3"/>
<keyword evidence="2 4" id="KW-0863">Zinc-finger</keyword>
<evidence type="ECO:0000313" key="8">
    <source>
        <dbReference type="EMBL" id="EJK61229.1"/>
    </source>
</evidence>
<reference evidence="8 9" key="1">
    <citation type="journal article" date="2012" name="Genome Biol.">
        <title>Genome and low-iron response of an oceanic diatom adapted to chronic iron limitation.</title>
        <authorList>
            <person name="Lommer M."/>
            <person name="Specht M."/>
            <person name="Roy A.S."/>
            <person name="Kraemer L."/>
            <person name="Andreson R."/>
            <person name="Gutowska M.A."/>
            <person name="Wolf J."/>
            <person name="Bergner S.V."/>
            <person name="Schilhabel M.B."/>
            <person name="Klostermeier U.C."/>
            <person name="Beiko R.G."/>
            <person name="Rosenstiel P."/>
            <person name="Hippler M."/>
            <person name="Laroche J."/>
        </authorList>
    </citation>
    <scope>NUCLEOTIDE SEQUENCE [LARGE SCALE GENOMIC DNA]</scope>
    <source>
        <strain evidence="8 9">CCMP1005</strain>
    </source>
</reference>
<evidence type="ECO:0000256" key="1">
    <source>
        <dbReference type="ARBA" id="ARBA00022723"/>
    </source>
</evidence>
<protein>
    <recommendedName>
        <fullName evidence="10">MYND-type domain-containing protein</fullName>
    </recommendedName>
</protein>
<evidence type="ECO:0000256" key="4">
    <source>
        <dbReference type="PROSITE-ProRule" id="PRU00134"/>
    </source>
</evidence>
<dbReference type="PROSITE" id="PS50865">
    <property type="entry name" value="ZF_MYND_2"/>
    <property type="match status" value="1"/>
</dbReference>
<evidence type="ECO:0000259" key="7">
    <source>
        <dbReference type="PROSITE" id="PS50865"/>
    </source>
</evidence>
<keyword evidence="3" id="KW-0862">Zinc</keyword>
<dbReference type="Gene3D" id="1.25.40.10">
    <property type="entry name" value="Tetratricopeptide repeat domain"/>
    <property type="match status" value="1"/>
</dbReference>
<keyword evidence="9" id="KW-1185">Reference proteome</keyword>
<dbReference type="InterPro" id="IPR011990">
    <property type="entry name" value="TPR-like_helical_dom_sf"/>
</dbReference>
<organism evidence="8 9">
    <name type="scientific">Thalassiosira oceanica</name>
    <name type="common">Marine diatom</name>
    <dbReference type="NCBI Taxonomy" id="159749"/>
    <lineage>
        <taxon>Eukaryota</taxon>
        <taxon>Sar</taxon>
        <taxon>Stramenopiles</taxon>
        <taxon>Ochrophyta</taxon>
        <taxon>Bacillariophyta</taxon>
        <taxon>Coscinodiscophyceae</taxon>
        <taxon>Thalassiosirophycidae</taxon>
        <taxon>Thalassiosirales</taxon>
        <taxon>Thalassiosiraceae</taxon>
        <taxon>Thalassiosira</taxon>
    </lineage>
</organism>
<feature type="domain" description="MYND-type" evidence="7">
    <location>
        <begin position="400"/>
        <end position="442"/>
    </location>
</feature>
<dbReference type="InterPro" id="IPR002893">
    <property type="entry name" value="Znf_MYND"/>
</dbReference>
<evidence type="ECO:0000313" key="9">
    <source>
        <dbReference type="Proteomes" id="UP000266841"/>
    </source>
</evidence>
<dbReference type="PROSITE" id="PS01360">
    <property type="entry name" value="ZF_MYND_1"/>
    <property type="match status" value="1"/>
</dbReference>
<feature type="domain" description="RING-type" evidence="6">
    <location>
        <begin position="121"/>
        <end position="164"/>
    </location>
</feature>
<dbReference type="OrthoDB" id="58802at2759"/>
<gene>
    <name evidence="8" type="ORF">THAOC_18323</name>
</gene>
<dbReference type="InterPro" id="IPR001841">
    <property type="entry name" value="Znf_RING"/>
</dbReference>
<proteinExistence type="predicted"/>
<keyword evidence="1" id="KW-0479">Metal-binding</keyword>
<dbReference type="EMBL" id="AGNL01020269">
    <property type="protein sequence ID" value="EJK61229.1"/>
    <property type="molecule type" value="Genomic_DNA"/>
</dbReference>
<accession>K0S8K3</accession>
<dbReference type="Proteomes" id="UP000266841">
    <property type="component" value="Unassembled WGS sequence"/>
</dbReference>
<evidence type="ECO:0008006" key="10">
    <source>
        <dbReference type="Google" id="ProtNLM"/>
    </source>
</evidence>
<comment type="caution">
    <text evidence="8">The sequence shown here is derived from an EMBL/GenBank/DDBJ whole genome shotgun (WGS) entry which is preliminary data.</text>
</comment>
<evidence type="ECO:0000259" key="6">
    <source>
        <dbReference type="PROSITE" id="PS50089"/>
    </source>
</evidence>
<dbReference type="SUPFAM" id="SSF144232">
    <property type="entry name" value="HIT/MYND zinc finger-like"/>
    <property type="match status" value="1"/>
</dbReference>
<evidence type="ECO:0000256" key="3">
    <source>
        <dbReference type="ARBA" id="ARBA00022833"/>
    </source>
</evidence>
<dbReference type="SUPFAM" id="SSF81901">
    <property type="entry name" value="HCP-like"/>
    <property type="match status" value="1"/>
</dbReference>
<feature type="compositionally biased region" description="Acidic residues" evidence="5">
    <location>
        <begin position="33"/>
        <end position="51"/>
    </location>
</feature>